<evidence type="ECO:0000313" key="7">
    <source>
        <dbReference type="Proteomes" id="UP000188268"/>
    </source>
</evidence>
<evidence type="ECO:0000256" key="2">
    <source>
        <dbReference type="ARBA" id="ARBA00022729"/>
    </source>
</evidence>
<dbReference type="Proteomes" id="UP000188268">
    <property type="component" value="Unassembled WGS sequence"/>
</dbReference>
<accession>A0A1R3HHY9</accession>
<evidence type="ECO:0000256" key="1">
    <source>
        <dbReference type="ARBA" id="ARBA00008668"/>
    </source>
</evidence>
<dbReference type="OMA" id="WNDENAN"/>
<evidence type="ECO:0000256" key="4">
    <source>
        <dbReference type="ARBA" id="ARBA00023180"/>
    </source>
</evidence>
<protein>
    <submittedName>
        <fullName evidence="6">Reverse transcriptase</fullName>
    </submittedName>
</protein>
<dbReference type="SUPFAM" id="SSF53098">
    <property type="entry name" value="Ribonuclease H-like"/>
    <property type="match status" value="1"/>
</dbReference>
<dbReference type="GO" id="GO:0003964">
    <property type="term" value="F:RNA-directed DNA polymerase activity"/>
    <property type="evidence" value="ECO:0007669"/>
    <property type="project" value="UniProtKB-KW"/>
</dbReference>
<feature type="domain" description="Reverse transcriptase" evidence="5">
    <location>
        <begin position="104"/>
        <end position="369"/>
    </location>
</feature>
<evidence type="ECO:0000259" key="5">
    <source>
        <dbReference type="PROSITE" id="PS50878"/>
    </source>
</evidence>
<dbReference type="SUPFAM" id="SSF52266">
    <property type="entry name" value="SGNH hydrolase"/>
    <property type="match status" value="1"/>
</dbReference>
<dbReference type="InterPro" id="IPR000477">
    <property type="entry name" value="RT_dom"/>
</dbReference>
<dbReference type="InterPro" id="IPR002156">
    <property type="entry name" value="RNaseH_domain"/>
</dbReference>
<dbReference type="CDD" id="cd01650">
    <property type="entry name" value="RT_nLTR_like"/>
    <property type="match status" value="1"/>
</dbReference>
<dbReference type="CDD" id="cd01837">
    <property type="entry name" value="SGNH_plant_lipase_like"/>
    <property type="match status" value="1"/>
</dbReference>
<dbReference type="OrthoDB" id="1600564at2759"/>
<dbReference type="InterPro" id="IPR036514">
    <property type="entry name" value="SGNH_hydro_sf"/>
</dbReference>
<dbReference type="GO" id="GO:0004523">
    <property type="term" value="F:RNA-DNA hybrid ribonuclease activity"/>
    <property type="evidence" value="ECO:0007669"/>
    <property type="project" value="InterPro"/>
</dbReference>
<comment type="similarity">
    <text evidence="1">Belongs to the 'GDSL' lipolytic enzyme family.</text>
</comment>
<dbReference type="EMBL" id="AWWV01011913">
    <property type="protein sequence ID" value="OMO69928.1"/>
    <property type="molecule type" value="Genomic_DNA"/>
</dbReference>
<reference evidence="6 7" key="1">
    <citation type="submission" date="2013-09" db="EMBL/GenBank/DDBJ databases">
        <title>Corchorus capsularis genome sequencing.</title>
        <authorList>
            <person name="Alam M."/>
            <person name="Haque M.S."/>
            <person name="Islam M.S."/>
            <person name="Emdad E.M."/>
            <person name="Islam M.M."/>
            <person name="Ahmed B."/>
            <person name="Halim A."/>
            <person name="Hossen Q.M.M."/>
            <person name="Hossain M.Z."/>
            <person name="Ahmed R."/>
            <person name="Khan M.M."/>
            <person name="Islam R."/>
            <person name="Rashid M.M."/>
            <person name="Khan S.A."/>
            <person name="Rahman M.S."/>
            <person name="Alam M."/>
        </authorList>
    </citation>
    <scope>NUCLEOTIDE SEQUENCE [LARGE SCALE GENOMIC DNA]</scope>
    <source>
        <strain evidence="7">cv. CVL-1</strain>
        <tissue evidence="6">Whole seedling</tissue>
    </source>
</reference>
<dbReference type="Pfam" id="PF00078">
    <property type="entry name" value="RVT_1"/>
    <property type="match status" value="1"/>
</dbReference>
<comment type="caution">
    <text evidence="6">The sequence shown here is derived from an EMBL/GenBank/DDBJ whole genome shotgun (WGS) entry which is preliminary data.</text>
</comment>
<dbReference type="InterPro" id="IPR001087">
    <property type="entry name" value="GDSL"/>
</dbReference>
<dbReference type="Gene3D" id="3.30.420.10">
    <property type="entry name" value="Ribonuclease H-like superfamily/Ribonuclease H"/>
    <property type="match status" value="1"/>
</dbReference>
<dbReference type="PROSITE" id="PS50878">
    <property type="entry name" value="RT_POL"/>
    <property type="match status" value="1"/>
</dbReference>
<dbReference type="InterPro" id="IPR026960">
    <property type="entry name" value="RVT-Znf"/>
</dbReference>
<dbReference type="AlphaFoldDB" id="A0A1R3HHY9"/>
<keyword evidence="4" id="KW-0325">Glycoprotein</keyword>
<dbReference type="Pfam" id="PF13456">
    <property type="entry name" value="RVT_3"/>
    <property type="match status" value="1"/>
</dbReference>
<keyword evidence="2" id="KW-0732">Signal</keyword>
<dbReference type="InterPro" id="IPR043502">
    <property type="entry name" value="DNA/RNA_pol_sf"/>
</dbReference>
<dbReference type="Pfam" id="PF00657">
    <property type="entry name" value="Lipase_GDSL"/>
    <property type="match status" value="1"/>
</dbReference>
<keyword evidence="6" id="KW-0548">Nucleotidyltransferase</keyword>
<keyword evidence="6" id="KW-0808">Transferase</keyword>
<dbReference type="STRING" id="210143.A0A1R3HHY9"/>
<dbReference type="InterPro" id="IPR035669">
    <property type="entry name" value="SGNH_plant_lipase-like"/>
</dbReference>
<proteinExistence type="inferred from homology"/>
<evidence type="ECO:0000313" key="6">
    <source>
        <dbReference type="EMBL" id="OMO69928.1"/>
    </source>
</evidence>
<dbReference type="PANTHER" id="PTHR22835:SF515">
    <property type="entry name" value="ACETYLAJMALAN ESTERASE-LIKE"/>
    <property type="match status" value="1"/>
</dbReference>
<evidence type="ECO:0000256" key="3">
    <source>
        <dbReference type="ARBA" id="ARBA00022801"/>
    </source>
</evidence>
<dbReference type="PANTHER" id="PTHR22835">
    <property type="entry name" value="ZINC FINGER FYVE DOMAIN CONTAINING PROTEIN"/>
    <property type="match status" value="1"/>
</dbReference>
<dbReference type="GO" id="GO:0003676">
    <property type="term" value="F:nucleic acid binding"/>
    <property type="evidence" value="ECO:0007669"/>
    <property type="project" value="InterPro"/>
</dbReference>
<dbReference type="Gene3D" id="3.40.50.1110">
    <property type="entry name" value="SGNH hydrolase"/>
    <property type="match status" value="1"/>
</dbReference>
<sequence>MQRNRVNWLRDRDRNTKYFHAQANGRRKKNTIIGIEGEDGRWTTDLDEIQAIATSYFQKLFNSTEPKHFNDVLEKIQHRVTTEMNASLLSEFTAEEIHTALNQMHPTKAPGPDDVNQTHIALIPKVKEPKNMMQFRPISLCNVMYKIISKVLVNRLKVFLPNCISENQSAFVPGRLITDNILVAYELLHTLRSNQKGKQGFFALKLDMSKAYDRVEWDFLEAVMLRLGFDGRWVNMIMSCVCSVSFSVVVNGEVTDGFSPGRGLRQGDPLSSYLFLFCTEALFAMLSDCQNGVAASRNGPRVNHLFFADDSLLFGKANLAESKKVKDILTRYEECSGQKINFDKSAIIFGSNVDQSRRDELLNLFGVIEQDCIEKYLGLPAMVGRNRRQAFGALKDRISKKLQSWNIRMFSQGGREIMIKAVLQAIPTYTMNVFSLPKSLCTEINNMLSRFWWKQNGDKRPLYWSFESLIFSENKFLGSKAWLESLIHLAQYFECTTPAKIWSSVESGLQIADRMVWHYDNKGFYSVRSGYRVLCNLQGVYDDLDPLAIAHDKEVYQTVWKANVPPKVKIFGWRMTQDILPVADNLYYRGMDVDRTCFRCKLDNESGPHAILECEYADAVWRIVREKYMNHDAGDDLRSAGSFFGETKWRDIALLTSWAVWNDENANFHDGLRRDPQHTVEFIGSYIIEFQRCQEAVTSLPKHIVPVRWKAPPIGVVKVNFDASFQAATSLGGFGAVGRDGSGEVLGSIAGRLEQVADAFAAEAKAAVKAIIWAREMGFTDIIVEGDALIIIKKVNSTLEDLSPIGIYTEELKFYRSMFNSCSFHHVGRDGNGVAHALATYGISLTEDLVWMEEVPELILDVLKNDYTGNDLVLNPSTPCARLPYGETFFNRPTGRCSNGLLMIDFLAMSAKFPLLEAYLNKDGSFDRGVNFAVTGATALPMGDPGINSLSEQLEWMFSYFNRTCGLDKDCLERNGRALFLVGEIGGNDYNYAFWDDRKTVEEVKAMVPNVVQAIRDAVKRVIGFGATRIIVPGNFPIGCFPLYLGQFRTNDTGAYDEHHCLKYLNDFSIYHNDYLQQAIEELKQEHPNVIIVYGNYYDSFLWLFSKANMLGFDPKSLQEGCCGIGGATACSIGGATVCSNPDERVSWDGVHLTQRAYELMASWLIRDIYPKLQCKQFDSYSSSI</sequence>
<gene>
    <name evidence="6" type="ORF">CCACVL1_19197</name>
</gene>
<dbReference type="SUPFAM" id="SSF56672">
    <property type="entry name" value="DNA/RNA polymerases"/>
    <property type="match status" value="1"/>
</dbReference>
<dbReference type="CDD" id="cd06222">
    <property type="entry name" value="RNase_H_like"/>
    <property type="match status" value="1"/>
</dbReference>
<dbReference type="Gramene" id="OMO69928">
    <property type="protein sequence ID" value="OMO69928"/>
    <property type="gene ID" value="CCACVL1_19197"/>
</dbReference>
<dbReference type="Pfam" id="PF13966">
    <property type="entry name" value="zf-RVT"/>
    <property type="match status" value="1"/>
</dbReference>
<keyword evidence="7" id="KW-1185">Reference proteome</keyword>
<dbReference type="InterPro" id="IPR036397">
    <property type="entry name" value="RNaseH_sf"/>
</dbReference>
<dbReference type="InterPro" id="IPR044730">
    <property type="entry name" value="RNase_H-like_dom_plant"/>
</dbReference>
<organism evidence="6 7">
    <name type="scientific">Corchorus capsularis</name>
    <name type="common">Jute</name>
    <dbReference type="NCBI Taxonomy" id="210143"/>
    <lineage>
        <taxon>Eukaryota</taxon>
        <taxon>Viridiplantae</taxon>
        <taxon>Streptophyta</taxon>
        <taxon>Embryophyta</taxon>
        <taxon>Tracheophyta</taxon>
        <taxon>Spermatophyta</taxon>
        <taxon>Magnoliopsida</taxon>
        <taxon>eudicotyledons</taxon>
        <taxon>Gunneridae</taxon>
        <taxon>Pentapetalae</taxon>
        <taxon>rosids</taxon>
        <taxon>malvids</taxon>
        <taxon>Malvales</taxon>
        <taxon>Malvaceae</taxon>
        <taxon>Grewioideae</taxon>
        <taxon>Apeibeae</taxon>
        <taxon>Corchorus</taxon>
    </lineage>
</organism>
<name>A0A1R3HHY9_COCAP</name>
<keyword evidence="3" id="KW-0378">Hydrolase</keyword>
<keyword evidence="6" id="KW-0695">RNA-directed DNA polymerase</keyword>
<dbReference type="InterPro" id="IPR012337">
    <property type="entry name" value="RNaseH-like_sf"/>
</dbReference>